<dbReference type="Pfam" id="PF06827">
    <property type="entry name" value="zf-FPG_IleRS"/>
    <property type="match status" value="1"/>
</dbReference>
<evidence type="ECO:0000256" key="15">
    <source>
        <dbReference type="ARBA" id="ARBA00044632"/>
    </source>
</evidence>
<dbReference type="InterPro" id="IPR035937">
    <property type="entry name" value="FPG_N"/>
</dbReference>
<evidence type="ECO:0000256" key="2">
    <source>
        <dbReference type="ARBA" id="ARBA00001947"/>
    </source>
</evidence>
<dbReference type="Pfam" id="PF06831">
    <property type="entry name" value="H2TH"/>
    <property type="match status" value="1"/>
</dbReference>
<evidence type="ECO:0000256" key="9">
    <source>
        <dbReference type="ARBA" id="ARBA00022833"/>
    </source>
</evidence>
<evidence type="ECO:0000259" key="17">
    <source>
        <dbReference type="PROSITE" id="PS51068"/>
    </source>
</evidence>
<dbReference type="Gene3D" id="3.20.190.10">
    <property type="entry name" value="MutM-like, N-terminal"/>
    <property type="match status" value="1"/>
</dbReference>
<accession>A0A381QGR0</accession>
<comment type="subunit">
    <text evidence="4">Monomer.</text>
</comment>
<dbReference type="HAMAP" id="MF_00103">
    <property type="entry name" value="Fapy_DNA_glycosyl"/>
    <property type="match status" value="1"/>
</dbReference>
<dbReference type="EMBL" id="UINC01001342">
    <property type="protein sequence ID" value="SUZ78150.1"/>
    <property type="molecule type" value="Genomic_DNA"/>
</dbReference>
<protein>
    <recommendedName>
        <fullName evidence="19">Formamidopyrimidine-DNA glycosylase catalytic domain-containing protein</fullName>
    </recommendedName>
</protein>
<proteinExistence type="inferred from homology"/>
<dbReference type="SUPFAM" id="SSF46946">
    <property type="entry name" value="S13-like H2TH domain"/>
    <property type="match status" value="1"/>
</dbReference>
<evidence type="ECO:0000256" key="1">
    <source>
        <dbReference type="ARBA" id="ARBA00001668"/>
    </source>
</evidence>
<dbReference type="FunFam" id="3.20.190.10:FF:000001">
    <property type="entry name" value="Formamidopyrimidine-DNA glycosylase"/>
    <property type="match status" value="1"/>
</dbReference>
<evidence type="ECO:0000256" key="13">
    <source>
        <dbReference type="ARBA" id="ARBA00023268"/>
    </source>
</evidence>
<name>A0A381QGR0_9ZZZZ</name>
<reference evidence="18" key="1">
    <citation type="submission" date="2018-05" db="EMBL/GenBank/DDBJ databases">
        <authorList>
            <person name="Lanie J.A."/>
            <person name="Ng W.-L."/>
            <person name="Kazmierczak K.M."/>
            <person name="Andrzejewski T.M."/>
            <person name="Davidsen T.M."/>
            <person name="Wayne K.J."/>
            <person name="Tettelin H."/>
            <person name="Glass J.I."/>
            <person name="Rusch D."/>
            <person name="Podicherti R."/>
            <person name="Tsui H.-C.T."/>
            <person name="Winkler M.E."/>
        </authorList>
    </citation>
    <scope>NUCLEOTIDE SEQUENCE</scope>
</reference>
<comment type="catalytic activity">
    <reaction evidence="1">
        <text>Hydrolysis of DNA containing ring-opened 7-methylguanine residues, releasing 2,6-diamino-4-hydroxy-5-(N-methyl)formamidopyrimidine.</text>
        <dbReference type="EC" id="3.2.2.23"/>
    </reaction>
</comment>
<evidence type="ECO:0000256" key="10">
    <source>
        <dbReference type="ARBA" id="ARBA00023125"/>
    </source>
</evidence>
<keyword evidence="12" id="KW-0456">Lyase</keyword>
<keyword evidence="10" id="KW-0238">DNA-binding</keyword>
<comment type="catalytic activity">
    <reaction evidence="15">
        <text>2'-deoxyribonucleotide-(2'-deoxyribose 5'-phosphate)-2'-deoxyribonucleotide-DNA = a 3'-end 2'-deoxyribonucleotide-(2,3-dehydro-2,3-deoxyribose 5'-phosphate)-DNA + a 5'-end 5'-phospho-2'-deoxyribonucleoside-DNA + H(+)</text>
        <dbReference type="Rhea" id="RHEA:66592"/>
        <dbReference type="Rhea" id="RHEA-COMP:13180"/>
        <dbReference type="Rhea" id="RHEA-COMP:16897"/>
        <dbReference type="Rhea" id="RHEA-COMP:17067"/>
        <dbReference type="ChEBI" id="CHEBI:15378"/>
        <dbReference type="ChEBI" id="CHEBI:136412"/>
        <dbReference type="ChEBI" id="CHEBI:157695"/>
        <dbReference type="ChEBI" id="CHEBI:167181"/>
        <dbReference type="EC" id="4.2.99.18"/>
    </reaction>
</comment>
<dbReference type="InterPro" id="IPR015887">
    <property type="entry name" value="DNA_glyclase_Znf_dom_DNA_BS"/>
</dbReference>
<dbReference type="SMART" id="SM01232">
    <property type="entry name" value="H2TH"/>
    <property type="match status" value="1"/>
</dbReference>
<evidence type="ECO:0000256" key="8">
    <source>
        <dbReference type="ARBA" id="ARBA00022801"/>
    </source>
</evidence>
<comment type="similarity">
    <text evidence="3">Belongs to the FPG family.</text>
</comment>
<keyword evidence="13" id="KW-0511">Multifunctional enzyme</keyword>
<dbReference type="InterPro" id="IPR012319">
    <property type="entry name" value="FPG_cat"/>
</dbReference>
<keyword evidence="9" id="KW-0862">Zinc</keyword>
<keyword evidence="11" id="KW-0234">DNA repair</keyword>
<evidence type="ECO:0000256" key="12">
    <source>
        <dbReference type="ARBA" id="ARBA00023239"/>
    </source>
</evidence>
<dbReference type="PROSITE" id="PS51068">
    <property type="entry name" value="FPG_CAT"/>
    <property type="match status" value="1"/>
</dbReference>
<dbReference type="InterPro" id="IPR010663">
    <property type="entry name" value="Znf_FPG/IleRS"/>
</dbReference>
<dbReference type="FunFam" id="1.10.8.50:FF:000003">
    <property type="entry name" value="Formamidopyrimidine-DNA glycosylase"/>
    <property type="match status" value="1"/>
</dbReference>
<sequence length="270" mass="31064">MPELPEVETTRLGISPWIVGKKIKKVIIRERRFRWKIQDDLEKKLEGKKIQSIKRRAKYLIFDTDCGSAIIHLGMSGSLRIIKDTESPNKHDHVDFLLNNGMGLRLHDPRRFGSLFWTKDVSSHFLFLKLGVEPLSKDFTETYLNLKAKKRRIPIKQFIMNAHIVVGIGNIYASESLFHAGINPKTQTGRISKKRFSILVKSIKNILESAIKAGGTTLRDYYKTDGDPGYFKQYLHVYGRKGKPCHICKRTISSITIGQRSTFYCKNCQH</sequence>
<evidence type="ECO:0000256" key="14">
    <source>
        <dbReference type="ARBA" id="ARBA00023295"/>
    </source>
</evidence>
<dbReference type="NCBIfam" id="NF002211">
    <property type="entry name" value="PRK01103.1"/>
    <property type="match status" value="1"/>
</dbReference>
<evidence type="ECO:0000259" key="16">
    <source>
        <dbReference type="PROSITE" id="PS51066"/>
    </source>
</evidence>
<keyword evidence="8" id="KW-0378">Hydrolase</keyword>
<dbReference type="GO" id="GO:0140078">
    <property type="term" value="F:class I DNA-(apurinic or apyrimidinic site) endonuclease activity"/>
    <property type="evidence" value="ECO:0007669"/>
    <property type="project" value="UniProtKB-EC"/>
</dbReference>
<keyword evidence="7" id="KW-0863">Zinc-finger</keyword>
<dbReference type="GO" id="GO:0008270">
    <property type="term" value="F:zinc ion binding"/>
    <property type="evidence" value="ECO:0007669"/>
    <property type="project" value="UniProtKB-KW"/>
</dbReference>
<evidence type="ECO:0000256" key="5">
    <source>
        <dbReference type="ARBA" id="ARBA00022723"/>
    </source>
</evidence>
<evidence type="ECO:0000256" key="6">
    <source>
        <dbReference type="ARBA" id="ARBA00022763"/>
    </source>
</evidence>
<dbReference type="GO" id="GO:0006284">
    <property type="term" value="P:base-excision repair"/>
    <property type="evidence" value="ECO:0007669"/>
    <property type="project" value="InterPro"/>
</dbReference>
<dbReference type="CDD" id="cd08966">
    <property type="entry name" value="EcFpg-like_N"/>
    <property type="match status" value="1"/>
</dbReference>
<dbReference type="SUPFAM" id="SSF57716">
    <property type="entry name" value="Glucocorticoid receptor-like (DNA-binding domain)"/>
    <property type="match status" value="1"/>
</dbReference>
<dbReference type="SMART" id="SM00898">
    <property type="entry name" value="Fapy_DNA_glyco"/>
    <property type="match status" value="1"/>
</dbReference>
<evidence type="ECO:0000256" key="4">
    <source>
        <dbReference type="ARBA" id="ARBA00011245"/>
    </source>
</evidence>
<dbReference type="InterPro" id="IPR000214">
    <property type="entry name" value="Znf_DNA_glyclase/AP_lyase"/>
</dbReference>
<dbReference type="PROSITE" id="PS01242">
    <property type="entry name" value="ZF_FPG_1"/>
    <property type="match status" value="1"/>
</dbReference>
<evidence type="ECO:0000313" key="18">
    <source>
        <dbReference type="EMBL" id="SUZ78150.1"/>
    </source>
</evidence>
<gene>
    <name evidence="18" type="ORF">METZ01_LOCUS31004</name>
</gene>
<comment type="cofactor">
    <cofactor evidence="2">
        <name>Zn(2+)</name>
        <dbReference type="ChEBI" id="CHEBI:29105"/>
    </cofactor>
</comment>
<dbReference type="InterPro" id="IPR010979">
    <property type="entry name" value="Ribosomal_uS13-like_H2TH"/>
</dbReference>
<dbReference type="Pfam" id="PF01149">
    <property type="entry name" value="Fapy_DNA_glyco"/>
    <property type="match status" value="1"/>
</dbReference>
<organism evidence="18">
    <name type="scientific">marine metagenome</name>
    <dbReference type="NCBI Taxonomy" id="408172"/>
    <lineage>
        <taxon>unclassified sequences</taxon>
        <taxon>metagenomes</taxon>
        <taxon>ecological metagenomes</taxon>
    </lineage>
</organism>
<keyword evidence="5" id="KW-0479">Metal-binding</keyword>
<evidence type="ECO:0008006" key="19">
    <source>
        <dbReference type="Google" id="ProtNLM"/>
    </source>
</evidence>
<dbReference type="PANTHER" id="PTHR22993">
    <property type="entry name" value="FORMAMIDOPYRIMIDINE-DNA GLYCOSYLASE"/>
    <property type="match status" value="1"/>
</dbReference>
<evidence type="ECO:0000256" key="11">
    <source>
        <dbReference type="ARBA" id="ARBA00023204"/>
    </source>
</evidence>
<dbReference type="Gene3D" id="1.10.8.50">
    <property type="match status" value="1"/>
</dbReference>
<dbReference type="InterPro" id="IPR020629">
    <property type="entry name" value="FPG_Glyclase"/>
</dbReference>
<evidence type="ECO:0000256" key="3">
    <source>
        <dbReference type="ARBA" id="ARBA00009409"/>
    </source>
</evidence>
<feature type="domain" description="FPG-type" evidence="16">
    <location>
        <begin position="236"/>
        <end position="270"/>
    </location>
</feature>
<keyword evidence="14" id="KW-0326">Glycosidase</keyword>
<dbReference type="PROSITE" id="PS51066">
    <property type="entry name" value="ZF_FPG_2"/>
    <property type="match status" value="1"/>
</dbReference>
<dbReference type="GO" id="GO:0003684">
    <property type="term" value="F:damaged DNA binding"/>
    <property type="evidence" value="ECO:0007669"/>
    <property type="project" value="InterPro"/>
</dbReference>
<dbReference type="SUPFAM" id="SSF81624">
    <property type="entry name" value="N-terminal domain of MutM-like DNA repair proteins"/>
    <property type="match status" value="1"/>
</dbReference>
<keyword evidence="6" id="KW-0227">DNA damage</keyword>
<dbReference type="PANTHER" id="PTHR22993:SF9">
    <property type="entry name" value="FORMAMIDOPYRIMIDINE-DNA GLYCOSYLASE"/>
    <property type="match status" value="1"/>
</dbReference>
<dbReference type="NCBIfam" id="TIGR00577">
    <property type="entry name" value="fpg"/>
    <property type="match status" value="1"/>
</dbReference>
<dbReference type="AlphaFoldDB" id="A0A381QGR0"/>
<dbReference type="InterPro" id="IPR015886">
    <property type="entry name" value="H2TH_FPG"/>
</dbReference>
<feature type="domain" description="Formamidopyrimidine-DNA glycosylase catalytic" evidence="17">
    <location>
        <begin position="2"/>
        <end position="113"/>
    </location>
</feature>
<dbReference type="GO" id="GO:0034039">
    <property type="term" value="F:8-oxo-7,8-dihydroguanine DNA N-glycosylase activity"/>
    <property type="evidence" value="ECO:0007669"/>
    <property type="project" value="TreeGrafter"/>
</dbReference>
<evidence type="ECO:0000256" key="7">
    <source>
        <dbReference type="ARBA" id="ARBA00022771"/>
    </source>
</evidence>